<dbReference type="CTD" id="123803"/>
<sequence>MPLVINDQVLDFMPVDTHSLFERFPHFKDMSSLLVSQVAKVVSPHGLLYIHQRELAVTAASDKHVSIIGTDDMTTCQCVIIRHTGNGAVGLGHFDGNGIEDGVSKIIHKLHDLSHEQYQGPELDLRSAVFFTGSRDVKHVMFDVYDCSLGLMKIGPFNYEPMRGVDLWLQQSDDFILQNLSTSPEVEPAHFVMNVRATFKFIQQNPFPTVTVFPDNTAHFFRKNEHGLWDICRYDFR</sequence>
<name>A0A7M7M846_VARDE</name>
<dbReference type="Pfam" id="PF14736">
    <property type="entry name" value="N_Asn_amidohyd"/>
    <property type="match status" value="2"/>
</dbReference>
<dbReference type="GeneID" id="111248493"/>
<proteinExistence type="predicted"/>
<keyword evidence="2" id="KW-1185">Reference proteome</keyword>
<dbReference type="Proteomes" id="UP000594260">
    <property type="component" value="Unplaced"/>
</dbReference>
<dbReference type="PANTHER" id="PTHR12498">
    <property type="entry name" value="N-TERMINAL ASPARAGINE AMIDOHYDROLASE"/>
    <property type="match status" value="1"/>
</dbReference>
<evidence type="ECO:0000313" key="1">
    <source>
        <dbReference type="EnsemblMetazoa" id="XP_022656711"/>
    </source>
</evidence>
<dbReference type="GO" id="GO:0005634">
    <property type="term" value="C:nucleus"/>
    <property type="evidence" value="ECO:0007669"/>
    <property type="project" value="TreeGrafter"/>
</dbReference>
<evidence type="ECO:0000313" key="2">
    <source>
        <dbReference type="Proteomes" id="UP000594260"/>
    </source>
</evidence>
<protein>
    <recommendedName>
        <fullName evidence="3">Protein N-terminal asparagine amidohydrolase</fullName>
    </recommendedName>
</protein>
<dbReference type="GO" id="GO:0008418">
    <property type="term" value="F:protein-N-terminal asparagine amidohydrolase activity"/>
    <property type="evidence" value="ECO:0007669"/>
    <property type="project" value="InterPro"/>
</dbReference>
<dbReference type="AlphaFoldDB" id="A0A7M7M846"/>
<dbReference type="PANTHER" id="PTHR12498:SF0">
    <property type="entry name" value="PROTEIN N-TERMINAL ASPARAGINE AMIDOHYDROLASE"/>
    <property type="match status" value="1"/>
</dbReference>
<accession>A0A7M7M846</accession>
<reference evidence="1" key="1">
    <citation type="submission" date="2021-01" db="UniProtKB">
        <authorList>
            <consortium name="EnsemblMetazoa"/>
        </authorList>
    </citation>
    <scope>IDENTIFICATION</scope>
</reference>
<dbReference type="RefSeq" id="XP_022656711.1">
    <property type="nucleotide sequence ID" value="XM_022800976.1"/>
</dbReference>
<dbReference type="GO" id="GO:0006511">
    <property type="term" value="P:ubiquitin-dependent protein catabolic process"/>
    <property type="evidence" value="ECO:0007669"/>
    <property type="project" value="TreeGrafter"/>
</dbReference>
<evidence type="ECO:0008006" key="3">
    <source>
        <dbReference type="Google" id="ProtNLM"/>
    </source>
</evidence>
<organism evidence="1 2">
    <name type="scientific">Varroa destructor</name>
    <name type="common">Honeybee mite</name>
    <dbReference type="NCBI Taxonomy" id="109461"/>
    <lineage>
        <taxon>Eukaryota</taxon>
        <taxon>Metazoa</taxon>
        <taxon>Ecdysozoa</taxon>
        <taxon>Arthropoda</taxon>
        <taxon>Chelicerata</taxon>
        <taxon>Arachnida</taxon>
        <taxon>Acari</taxon>
        <taxon>Parasitiformes</taxon>
        <taxon>Mesostigmata</taxon>
        <taxon>Gamasina</taxon>
        <taxon>Dermanyssoidea</taxon>
        <taxon>Varroidae</taxon>
        <taxon>Varroa</taxon>
    </lineage>
</organism>
<dbReference type="InterPro" id="IPR026750">
    <property type="entry name" value="NTAN1"/>
</dbReference>
<dbReference type="EnsemblMetazoa" id="XM_022800976">
    <property type="protein sequence ID" value="XP_022656711"/>
    <property type="gene ID" value="LOC111248493"/>
</dbReference>